<dbReference type="InterPro" id="IPR013087">
    <property type="entry name" value="Znf_C2H2_type"/>
</dbReference>
<dbReference type="GO" id="GO:0005634">
    <property type="term" value="C:nucleus"/>
    <property type="evidence" value="ECO:0007669"/>
    <property type="project" value="UniProtKB-SubCell"/>
</dbReference>
<evidence type="ECO:0000256" key="5">
    <source>
        <dbReference type="ARBA" id="ARBA00023015"/>
    </source>
</evidence>
<comment type="subcellular location">
    <subcellularLocation>
        <location evidence="1">Nucleus</location>
    </subcellularLocation>
</comment>
<feature type="region of interest" description="Disordered" evidence="8">
    <location>
        <begin position="443"/>
        <end position="515"/>
    </location>
</feature>
<feature type="region of interest" description="Disordered" evidence="8">
    <location>
        <begin position="187"/>
        <end position="267"/>
    </location>
</feature>
<dbReference type="SMART" id="SM00355">
    <property type="entry name" value="ZnF_C2H2"/>
    <property type="match status" value="4"/>
</dbReference>
<feature type="compositionally biased region" description="Basic residues" evidence="8">
    <location>
        <begin position="485"/>
        <end position="495"/>
    </location>
</feature>
<keyword evidence="5" id="KW-0805">Transcription regulation</keyword>
<dbReference type="SUPFAM" id="SSF57667">
    <property type="entry name" value="beta-beta-alpha zinc fingers"/>
    <property type="match status" value="1"/>
</dbReference>
<dbReference type="Proteomes" id="UP000070133">
    <property type="component" value="Unassembled WGS sequence"/>
</dbReference>
<keyword evidence="11" id="KW-1185">Reference proteome</keyword>
<dbReference type="GO" id="GO:0008270">
    <property type="term" value="F:zinc ion binding"/>
    <property type="evidence" value="ECO:0007669"/>
    <property type="project" value="UniProtKB-KW"/>
</dbReference>
<name>A0A139HKH2_9PEZI</name>
<sequence>MMTFAHYPAHTMASNDFTLYPYPESWNQEQNYLSSASYADQSYLTTTSFDSFSTQQSFAPVPEQYNYSANQAISQSKPSPYHSPANSAFEYQQPPQLSSTSDSGASVQSTISSAIGSPSAQAQSNEWSHHQSMDLFPEIVQQHDGNIFATTGFEYASIPVTDKGCVDPSLIQPFSPTQYNGAQFSEVQGRVHSPQPLPYSASPLPTKTSLHSDRSQSSKPQGSASPYAQPQSWQQPYPQYQTSRRPSMSSVHSRHSQHSLGSDDSNKGLCPIATCGRHVKDLKAHMLTHQNERPEKCPIPTCEYHTKGFARKYDKNRHTLTHYKGTMVCGFCPGSGSSAEKSFNRADVFKRHLTSVHGVEQTPPNARRKSPSTTGKKPFGAAREVSGMCSTCGNTFASAQDFYEHLDDCVLRVVQQADPSEATNEKLLTEISQDKQVQETLEKHMLPTNVDYDAPISFDDDEEEDDEEEEIDDEDANDTTYGSRKAGKGGNKSRNRVASNGAIQKPKKGLTLSKNGVPLAGALTAKGNRRRKNYPLSWGAAPDKMRMKKRVMCVYDGQRRLWKDDMMLDADHEVRIPLGENSRAWVSDLDVQTLRRAEGILNATDEEKGPWIQDEAELQSLMDS</sequence>
<evidence type="ECO:0000256" key="4">
    <source>
        <dbReference type="ARBA" id="ARBA00022833"/>
    </source>
</evidence>
<reference evidence="10 11" key="1">
    <citation type="submission" date="2015-07" db="EMBL/GenBank/DDBJ databases">
        <title>Comparative genomics of the Sigatoka disease complex on banana suggests a link between parallel evolutionary changes in Pseudocercospora fijiensis and Pseudocercospora eumusae and increased virulence on the banana host.</title>
        <authorList>
            <person name="Chang T.-C."/>
            <person name="Salvucci A."/>
            <person name="Crous P.W."/>
            <person name="Stergiopoulos I."/>
        </authorList>
    </citation>
    <scope>NUCLEOTIDE SEQUENCE [LARGE SCALE GENOMIC DNA]</scope>
    <source>
        <strain evidence="10 11">CBS 114824</strain>
    </source>
</reference>
<feature type="domain" description="C2H2-type" evidence="9">
    <location>
        <begin position="327"/>
        <end position="357"/>
    </location>
</feature>
<dbReference type="InterPro" id="IPR051061">
    <property type="entry name" value="Zinc_finger_trans_reg"/>
</dbReference>
<dbReference type="EMBL" id="LFZN01000036">
    <property type="protein sequence ID" value="KXT02906.1"/>
    <property type="molecule type" value="Genomic_DNA"/>
</dbReference>
<organism evidence="10 11">
    <name type="scientific">Pseudocercospora eumusae</name>
    <dbReference type="NCBI Taxonomy" id="321146"/>
    <lineage>
        <taxon>Eukaryota</taxon>
        <taxon>Fungi</taxon>
        <taxon>Dikarya</taxon>
        <taxon>Ascomycota</taxon>
        <taxon>Pezizomycotina</taxon>
        <taxon>Dothideomycetes</taxon>
        <taxon>Dothideomycetidae</taxon>
        <taxon>Mycosphaerellales</taxon>
        <taxon>Mycosphaerellaceae</taxon>
        <taxon>Pseudocercospora</taxon>
    </lineage>
</organism>
<feature type="region of interest" description="Disordered" evidence="8">
    <location>
        <begin position="359"/>
        <end position="380"/>
    </location>
</feature>
<evidence type="ECO:0000256" key="1">
    <source>
        <dbReference type="ARBA" id="ARBA00004123"/>
    </source>
</evidence>
<dbReference type="InterPro" id="IPR036236">
    <property type="entry name" value="Znf_C2H2_sf"/>
</dbReference>
<keyword evidence="6" id="KW-0804">Transcription</keyword>
<dbReference type="STRING" id="321146.A0A139HKH2"/>
<dbReference type="PANTHER" id="PTHR46179">
    <property type="entry name" value="ZINC FINGER PROTEIN"/>
    <property type="match status" value="1"/>
</dbReference>
<evidence type="ECO:0000313" key="10">
    <source>
        <dbReference type="EMBL" id="KXT02906.1"/>
    </source>
</evidence>
<feature type="compositionally biased region" description="Polar residues" evidence="8">
    <location>
        <begin position="242"/>
        <end position="251"/>
    </location>
</feature>
<proteinExistence type="predicted"/>
<protein>
    <recommendedName>
        <fullName evidence="9">C2H2-type domain-containing protein</fullName>
    </recommendedName>
</protein>
<dbReference type="GO" id="GO:0006357">
    <property type="term" value="P:regulation of transcription by RNA polymerase II"/>
    <property type="evidence" value="ECO:0007669"/>
    <property type="project" value="TreeGrafter"/>
</dbReference>
<feature type="compositionally biased region" description="Low complexity" evidence="8">
    <location>
        <begin position="223"/>
        <end position="241"/>
    </location>
</feature>
<keyword evidence="7" id="KW-0539">Nucleus</keyword>
<accession>A0A139HKH2</accession>
<evidence type="ECO:0000256" key="3">
    <source>
        <dbReference type="ARBA" id="ARBA00022771"/>
    </source>
</evidence>
<feature type="compositionally biased region" description="Polar residues" evidence="8">
    <location>
        <begin position="71"/>
        <end position="126"/>
    </location>
</feature>
<keyword evidence="2" id="KW-0479">Metal-binding</keyword>
<dbReference type="PANTHER" id="PTHR46179:SF13">
    <property type="entry name" value="C2H2-TYPE DOMAIN-CONTAINING PROTEIN"/>
    <property type="match status" value="1"/>
</dbReference>
<evidence type="ECO:0000256" key="6">
    <source>
        <dbReference type="ARBA" id="ARBA00023163"/>
    </source>
</evidence>
<feature type="domain" description="C2H2-type" evidence="9">
    <location>
        <begin position="387"/>
        <end position="407"/>
    </location>
</feature>
<evidence type="ECO:0000259" key="9">
    <source>
        <dbReference type="SMART" id="SM00355"/>
    </source>
</evidence>
<evidence type="ECO:0000313" key="11">
    <source>
        <dbReference type="Proteomes" id="UP000070133"/>
    </source>
</evidence>
<comment type="caution">
    <text evidence="10">The sequence shown here is derived from an EMBL/GenBank/DDBJ whole genome shotgun (WGS) entry which is preliminary data.</text>
</comment>
<dbReference type="OrthoDB" id="6077919at2759"/>
<feature type="compositionally biased region" description="Acidic residues" evidence="8">
    <location>
        <begin position="458"/>
        <end position="477"/>
    </location>
</feature>
<feature type="region of interest" description="Disordered" evidence="8">
    <location>
        <begin position="71"/>
        <end position="129"/>
    </location>
</feature>
<keyword evidence="4" id="KW-0862">Zinc</keyword>
<gene>
    <name evidence="10" type="ORF">AC578_1828</name>
</gene>
<feature type="domain" description="C2H2-type" evidence="9">
    <location>
        <begin position="295"/>
        <end position="322"/>
    </location>
</feature>
<dbReference type="Gene3D" id="3.30.160.60">
    <property type="entry name" value="Classic Zinc Finger"/>
    <property type="match status" value="1"/>
</dbReference>
<evidence type="ECO:0000256" key="2">
    <source>
        <dbReference type="ARBA" id="ARBA00022723"/>
    </source>
</evidence>
<dbReference type="AlphaFoldDB" id="A0A139HKH2"/>
<evidence type="ECO:0000256" key="7">
    <source>
        <dbReference type="ARBA" id="ARBA00023242"/>
    </source>
</evidence>
<keyword evidence="3" id="KW-0863">Zinc-finger</keyword>
<evidence type="ECO:0000256" key="8">
    <source>
        <dbReference type="SAM" id="MobiDB-lite"/>
    </source>
</evidence>
<feature type="domain" description="C2H2-type" evidence="9">
    <location>
        <begin position="268"/>
        <end position="289"/>
    </location>
</feature>